<dbReference type="InterPro" id="IPR001242">
    <property type="entry name" value="Condensation_dom"/>
</dbReference>
<dbReference type="PANTHER" id="PTHR45527">
    <property type="entry name" value="NONRIBOSOMAL PEPTIDE SYNTHETASE"/>
    <property type="match status" value="1"/>
</dbReference>
<proteinExistence type="predicted"/>
<dbReference type="InterPro" id="IPR023213">
    <property type="entry name" value="CAT-like_dom_sf"/>
</dbReference>
<reference evidence="2" key="1">
    <citation type="submission" date="2021-04" db="EMBL/GenBank/DDBJ databases">
        <authorList>
            <person name="Hartkoorn R.C."/>
            <person name="Beaudoing E."/>
            <person name="Hot D."/>
        </authorList>
    </citation>
    <scope>NUCLEOTIDE SEQUENCE</scope>
    <source>
        <strain evidence="2">NRRL B-16292</strain>
    </source>
</reference>
<dbReference type="Gene3D" id="3.30.559.10">
    <property type="entry name" value="Chloramphenicol acetyltransferase-like domain"/>
    <property type="match status" value="1"/>
</dbReference>
<evidence type="ECO:0000313" key="2">
    <source>
        <dbReference type="EMBL" id="UWP85011.1"/>
    </source>
</evidence>
<dbReference type="Gene3D" id="3.30.559.30">
    <property type="entry name" value="Nonribosomal peptide synthetase, condensation domain"/>
    <property type="match status" value="1"/>
</dbReference>
<organism evidence="2 3">
    <name type="scientific">Dactylosporangium fulvum</name>
    <dbReference type="NCBI Taxonomy" id="53359"/>
    <lineage>
        <taxon>Bacteria</taxon>
        <taxon>Bacillati</taxon>
        <taxon>Actinomycetota</taxon>
        <taxon>Actinomycetes</taxon>
        <taxon>Micromonosporales</taxon>
        <taxon>Micromonosporaceae</taxon>
        <taxon>Dactylosporangium</taxon>
    </lineage>
</organism>
<protein>
    <submittedName>
        <fullName evidence="2">Condensation domain-containing protein</fullName>
    </submittedName>
</protein>
<reference evidence="2" key="2">
    <citation type="submission" date="2022-09" db="EMBL/GenBank/DDBJ databases">
        <title>Biosynthetic gene clusters of Dactylosporangioum fulvum.</title>
        <authorList>
            <person name="Caradec T."/>
        </authorList>
    </citation>
    <scope>NUCLEOTIDE SEQUENCE</scope>
    <source>
        <strain evidence="2">NRRL B-16292</strain>
    </source>
</reference>
<name>A0ABY5W6Q4_9ACTN</name>
<dbReference type="Pfam" id="PF00668">
    <property type="entry name" value="Condensation"/>
    <property type="match status" value="1"/>
</dbReference>
<accession>A0ABY5W6Q4</accession>
<dbReference type="EMBL" id="CP073720">
    <property type="protein sequence ID" value="UWP85011.1"/>
    <property type="molecule type" value="Genomic_DNA"/>
</dbReference>
<gene>
    <name evidence="2" type="ORF">Dfulv_12600</name>
</gene>
<dbReference type="SUPFAM" id="SSF52777">
    <property type="entry name" value="CoA-dependent acyltransferases"/>
    <property type="match status" value="2"/>
</dbReference>
<feature type="domain" description="Condensation" evidence="1">
    <location>
        <begin position="54"/>
        <end position="330"/>
    </location>
</feature>
<dbReference type="Proteomes" id="UP001059617">
    <property type="component" value="Chromosome"/>
</dbReference>
<dbReference type="RefSeq" id="WP_259863040.1">
    <property type="nucleotide sequence ID" value="NZ_CP073720.1"/>
</dbReference>
<sequence length="460" mass="50266">MVEQIIVPFEGDGAGVGGLAWGQQQVWRAMVEVDSSMSMGGVVPVLDDRTVEDFAAELRFFMSRYGSMRSKLRFGHDGEVTQEVFGSGEATLWVHDTRPGEDPAAVADAVFAEWKARNFDYAYEWPIRMAVVRRDGAATHVIVLVCHLAADGGGLATMIRELGERDPATREPAGPHTAMQPFELVAAQLERGAQRQTDNAMRYWEGHLRSIEPRRFAPAADRGEPRFRQVVWRSRALLLAGERLAARLGVDAAPVLLAAYAVAFGRITGGTPFVSQVIVSNRFRPGLADVVSPLAQNGLVVFDVTGVDAEEAVRRARQASMSASKYAYYDPGARLALIKRIATERGEPVDLAVFYNDRRVTLRTAAAGAEPSDDEIVAARAETAVVLERPMVFFNEELMINVDDVPDTVQITTEVDTTALAIEDLYALLAEMESFTVEAALDPSAPTAVRDLSESYSSRS</sequence>
<evidence type="ECO:0000259" key="1">
    <source>
        <dbReference type="Pfam" id="PF00668"/>
    </source>
</evidence>
<keyword evidence="3" id="KW-1185">Reference proteome</keyword>
<evidence type="ECO:0000313" key="3">
    <source>
        <dbReference type="Proteomes" id="UP001059617"/>
    </source>
</evidence>
<dbReference type="PANTHER" id="PTHR45527:SF1">
    <property type="entry name" value="FATTY ACID SYNTHASE"/>
    <property type="match status" value="1"/>
</dbReference>